<evidence type="ECO:0000256" key="3">
    <source>
        <dbReference type="ARBA" id="ARBA00022777"/>
    </source>
</evidence>
<evidence type="ECO:0000313" key="5">
    <source>
        <dbReference type="EMBL" id="OAL10348.1"/>
    </source>
</evidence>
<feature type="domain" description="Carbohydrate kinase PfkB" evidence="4">
    <location>
        <begin position="56"/>
        <end position="320"/>
    </location>
</feature>
<dbReference type="SUPFAM" id="SSF53613">
    <property type="entry name" value="Ribokinase-like"/>
    <property type="match status" value="1"/>
</dbReference>
<comment type="similarity">
    <text evidence="1">Belongs to the carbohydrate kinase PfkB family.</text>
</comment>
<keyword evidence="3 5" id="KW-0418">Kinase</keyword>
<evidence type="ECO:0000256" key="1">
    <source>
        <dbReference type="ARBA" id="ARBA00010688"/>
    </source>
</evidence>
<evidence type="ECO:0000313" key="6">
    <source>
        <dbReference type="Proteomes" id="UP000077623"/>
    </source>
</evidence>
<dbReference type="InterPro" id="IPR029056">
    <property type="entry name" value="Ribokinase-like"/>
</dbReference>
<sequence length="333" mass="36191">MKKSVLCLGDPVFDAFAFVDDQLLIDNNIEKGSAPVKDPAEVKRITDSLTLAAANCGGSAANVAKGIGFLGGKVALLGQYGDDERGGQVRDSFISYGVEDRCLMKVGGTTTQIFILVTPDAQRTMLAIFGTSHALDCSKVNYSVIDEYDYLLLEGYQFGSPNLIQNAYNCLNRAEEKGVGVILCLSNIFCVNSYYEHIKHFSDKAKIIAGNDEEFLKLFSIDKVEDLLSYLETLCTNSPDSKYVGLIVTLGKYGAWVFWKGQKIFVGAPDVEKPTDTSGAGDYFVAGLLYGFFHGYSLETTTKLAQILAGDVISHVGTLLSDNIKDEIKKILG</sequence>
<dbReference type="GO" id="GO:0016301">
    <property type="term" value="F:kinase activity"/>
    <property type="evidence" value="ECO:0007669"/>
    <property type="project" value="UniProtKB-KW"/>
</dbReference>
<dbReference type="PANTHER" id="PTHR43320">
    <property type="entry name" value="SUGAR KINASE"/>
    <property type="match status" value="1"/>
</dbReference>
<dbReference type="Pfam" id="PF00294">
    <property type="entry name" value="PfkB"/>
    <property type="match status" value="1"/>
</dbReference>
<dbReference type="Gene3D" id="3.40.1190.20">
    <property type="match status" value="1"/>
</dbReference>
<keyword evidence="6" id="KW-1185">Reference proteome</keyword>
<comment type="caution">
    <text evidence="5">The sequence shown here is derived from an EMBL/GenBank/DDBJ whole genome shotgun (WGS) entry which is preliminary data.</text>
</comment>
<dbReference type="EMBL" id="LWUJ01000011">
    <property type="protein sequence ID" value="OAL10348.1"/>
    <property type="molecule type" value="Genomic_DNA"/>
</dbReference>
<evidence type="ECO:0000256" key="2">
    <source>
        <dbReference type="ARBA" id="ARBA00022679"/>
    </source>
</evidence>
<protein>
    <submittedName>
        <fullName evidence="5">Sugar kinase</fullName>
    </submittedName>
</protein>
<dbReference type="InterPro" id="IPR011611">
    <property type="entry name" value="PfkB_dom"/>
</dbReference>
<dbReference type="STRING" id="432608.A6V39_02835"/>
<dbReference type="InterPro" id="IPR052700">
    <property type="entry name" value="Carb_kinase_PfkB-like"/>
</dbReference>
<dbReference type="CDD" id="cd01168">
    <property type="entry name" value="adenosine_kinase"/>
    <property type="match status" value="1"/>
</dbReference>
<dbReference type="PANTHER" id="PTHR43320:SF3">
    <property type="entry name" value="CARBOHYDRATE KINASE PFKB DOMAIN-CONTAINING PROTEIN"/>
    <property type="match status" value="1"/>
</dbReference>
<proteinExistence type="inferred from homology"/>
<dbReference type="RefSeq" id="WP_187150190.1">
    <property type="nucleotide sequence ID" value="NZ_LWUJ01000011.1"/>
</dbReference>
<reference evidence="6" key="1">
    <citation type="submission" date="2016-04" db="EMBL/GenBank/DDBJ databases">
        <authorList>
            <person name="Quiroz-Castaneda R.E."/>
            <person name="Martinez-Ocampo F."/>
        </authorList>
    </citation>
    <scope>NUCLEOTIDE SEQUENCE [LARGE SCALE GENOMIC DNA]</scope>
    <source>
        <strain evidence="6">INIFAP01</strain>
    </source>
</reference>
<accession>A0A1A9QDL9</accession>
<dbReference type="PROSITE" id="PS00583">
    <property type="entry name" value="PFKB_KINASES_1"/>
    <property type="match status" value="1"/>
</dbReference>
<dbReference type="InterPro" id="IPR002173">
    <property type="entry name" value="Carboh/pur_kinase_PfkB_CS"/>
</dbReference>
<dbReference type="Proteomes" id="UP000077623">
    <property type="component" value="Unassembled WGS sequence"/>
</dbReference>
<dbReference type="AlphaFoldDB" id="A0A1A9QDL9"/>
<name>A0A1A9QDL9_9MOLU</name>
<gene>
    <name evidence="5" type="ORF">A6V39_02835</name>
</gene>
<dbReference type="PROSITE" id="PS00584">
    <property type="entry name" value="PFKB_KINASES_2"/>
    <property type="match status" value="1"/>
</dbReference>
<keyword evidence="2" id="KW-0808">Transferase</keyword>
<organism evidence="5 6">
    <name type="scientific">Candidatus Mycoplasma haematobovis</name>
    <dbReference type="NCBI Taxonomy" id="432608"/>
    <lineage>
        <taxon>Bacteria</taxon>
        <taxon>Bacillati</taxon>
        <taxon>Mycoplasmatota</taxon>
        <taxon>Mollicutes</taxon>
        <taxon>Mycoplasmataceae</taxon>
        <taxon>Mycoplasma</taxon>
    </lineage>
</organism>
<evidence type="ECO:0000259" key="4">
    <source>
        <dbReference type="Pfam" id="PF00294"/>
    </source>
</evidence>